<gene>
    <name evidence="8" type="primary">narI</name>
    <name evidence="9" type="ORF">F5544_12705</name>
</gene>
<protein>
    <submittedName>
        <fullName evidence="8">Flavin utilizing monooxoidase</fullName>
    </submittedName>
    <submittedName>
        <fullName evidence="9">LLM class flavin-dependent oxidoreductase</fullName>
    </submittedName>
</protein>
<sequence length="323" mass="34010">MTTVLFAQLTTAGGGGGNGRTTFAHVRDWARAAQRAGIDALLFDDRQSRQPAGPGAFEAGTLAAALAAATDGIGLVSSISTEHLAPYHVARLLATIDYLSGGRAGWEMSTPGDSADTANYHAGAPAAVDRQLARAEEFADVVAGLWDSFDDDAFLRDRESGVYFLPERLHTLGHKGEYFDVAGPLNIARPPQGHPVLVRRADSAEAAALAGRVADVAIVPIDRADEVREIGDAVTEAALGAGRRRGDVLILAERSAATPVDELLREPVDGFSLLAAQQDSAEKAYADILATAIAVRDRSAQAAGRTLRERLGLPRPLSRWTAA</sequence>
<keyword evidence="1 6" id="KW-0285">Flavoprotein</keyword>
<evidence type="ECO:0000256" key="2">
    <source>
        <dbReference type="ARBA" id="ARBA00022643"/>
    </source>
</evidence>
<feature type="binding site" evidence="6">
    <location>
        <position position="203"/>
    </location>
    <ligand>
        <name>FMN</name>
        <dbReference type="ChEBI" id="CHEBI:58210"/>
    </ligand>
</feature>
<dbReference type="InterPro" id="IPR051260">
    <property type="entry name" value="Diverse_substr_monoxygenases"/>
</dbReference>
<dbReference type="AlphaFoldDB" id="A0A6C0R508"/>
<comment type="similarity">
    <text evidence="5">Belongs to the NtaA/SnaA/DszA monooxygenase family.</text>
</comment>
<dbReference type="RefSeq" id="WP_167473415.1">
    <property type="nucleotide sequence ID" value="NZ_CP046172.1"/>
</dbReference>
<evidence type="ECO:0000256" key="1">
    <source>
        <dbReference type="ARBA" id="ARBA00022630"/>
    </source>
</evidence>
<dbReference type="KEGG" id="nah:F5544_12705"/>
<accession>A0A6C0R508</accession>
<dbReference type="PANTHER" id="PTHR30011:SF16">
    <property type="entry name" value="C2H2 FINGER DOMAIN TRANSCRIPTION FACTOR (EUROFUNG)-RELATED"/>
    <property type="match status" value="1"/>
</dbReference>
<proteinExistence type="inferred from homology"/>
<keyword evidence="10" id="KW-1185">Reference proteome</keyword>
<evidence type="ECO:0000256" key="4">
    <source>
        <dbReference type="ARBA" id="ARBA00023033"/>
    </source>
</evidence>
<keyword evidence="4" id="KW-0503">Monooxygenase</keyword>
<reference evidence="9 10" key="1">
    <citation type="journal article" date="2019" name="ACS Chem. Biol.">
        <title>Identification and Mobilization of a Cryptic Antibiotic Biosynthesis Gene Locus from a Human-Pathogenic Nocardia Isolate.</title>
        <authorList>
            <person name="Herisse M."/>
            <person name="Ishida K."/>
            <person name="Porter J.L."/>
            <person name="Howden B."/>
            <person name="Hertweck C."/>
            <person name="Stinear T.P."/>
            <person name="Pidot S.J."/>
        </authorList>
    </citation>
    <scope>NUCLEOTIDE SEQUENCE [LARGE SCALE GENOMIC DNA]</scope>
    <source>
        <strain evidence="9 10">AUSMDU00012717</strain>
    </source>
</reference>
<dbReference type="PIRSF" id="PIRSF000337">
    <property type="entry name" value="NTA_MOA"/>
    <property type="match status" value="1"/>
</dbReference>
<dbReference type="InterPro" id="IPR016215">
    <property type="entry name" value="NTA_MOA"/>
</dbReference>
<feature type="domain" description="Luciferase-like" evidence="7">
    <location>
        <begin position="10"/>
        <end position="258"/>
    </location>
</feature>
<evidence type="ECO:0000313" key="8">
    <source>
        <dbReference type="EMBL" id="QHZ99327.1"/>
    </source>
</evidence>
<name>A0A6C0R508_9NOCA</name>
<dbReference type="Pfam" id="PF00296">
    <property type="entry name" value="Bac_luciferase"/>
    <property type="match status" value="1"/>
</dbReference>
<evidence type="ECO:0000313" key="9">
    <source>
        <dbReference type="EMBL" id="QIS10431.1"/>
    </source>
</evidence>
<keyword evidence="2 6" id="KW-0288">FMN</keyword>
<keyword evidence="3" id="KW-0560">Oxidoreductase</keyword>
<evidence type="ECO:0000256" key="6">
    <source>
        <dbReference type="PIRSR" id="PIRSR000337-1"/>
    </source>
</evidence>
<dbReference type="GO" id="GO:0016705">
    <property type="term" value="F:oxidoreductase activity, acting on paired donors, with incorporation or reduction of molecular oxygen"/>
    <property type="evidence" value="ECO:0007669"/>
    <property type="project" value="InterPro"/>
</dbReference>
<dbReference type="SUPFAM" id="SSF51679">
    <property type="entry name" value="Bacterial luciferase-like"/>
    <property type="match status" value="1"/>
</dbReference>
<dbReference type="Proteomes" id="UP000503540">
    <property type="component" value="Chromosome"/>
</dbReference>
<evidence type="ECO:0000256" key="5">
    <source>
        <dbReference type="ARBA" id="ARBA00033748"/>
    </source>
</evidence>
<dbReference type="InterPro" id="IPR011251">
    <property type="entry name" value="Luciferase-like_dom"/>
</dbReference>
<organism evidence="8">
    <name type="scientific">Nocardia arthritidis</name>
    <dbReference type="NCBI Taxonomy" id="228602"/>
    <lineage>
        <taxon>Bacteria</taxon>
        <taxon>Bacillati</taxon>
        <taxon>Actinomycetota</taxon>
        <taxon>Actinomycetes</taxon>
        <taxon>Mycobacteriales</taxon>
        <taxon>Nocardiaceae</taxon>
        <taxon>Nocardia</taxon>
    </lineage>
</organism>
<dbReference type="Gene3D" id="3.20.20.30">
    <property type="entry name" value="Luciferase-like domain"/>
    <property type="match status" value="1"/>
</dbReference>
<dbReference type="EMBL" id="MN095516">
    <property type="protein sequence ID" value="QHZ99327.1"/>
    <property type="molecule type" value="Genomic_DNA"/>
</dbReference>
<evidence type="ECO:0000256" key="3">
    <source>
        <dbReference type="ARBA" id="ARBA00023002"/>
    </source>
</evidence>
<dbReference type="EMBL" id="CP046172">
    <property type="protein sequence ID" value="QIS10431.1"/>
    <property type="molecule type" value="Genomic_DNA"/>
</dbReference>
<reference evidence="8" key="2">
    <citation type="journal article" date="2019" name="Angew. Chem. Int. Ed. Engl.">
        <title>Biosynthesis and Ether-Bridge Formation in Nargenicin Macrolides.</title>
        <authorList>
            <person name="Pidot S.J."/>
            <person name="Herisse M."/>
            <person name="Sharkey L."/>
            <person name="Atkin L."/>
            <person name="Porter J.L."/>
            <person name="Seemann T."/>
            <person name="Howden B.P."/>
            <person name="Rizzacasa M.A."/>
            <person name="Stinear T.P."/>
        </authorList>
    </citation>
    <scope>NUCLEOTIDE SEQUENCE</scope>
    <source>
        <strain evidence="8">AUSMDU00012717</strain>
    </source>
</reference>
<dbReference type="GO" id="GO:0004497">
    <property type="term" value="F:monooxygenase activity"/>
    <property type="evidence" value="ECO:0007669"/>
    <property type="project" value="UniProtKB-KW"/>
</dbReference>
<dbReference type="InterPro" id="IPR036661">
    <property type="entry name" value="Luciferase-like_sf"/>
</dbReference>
<dbReference type="PANTHER" id="PTHR30011">
    <property type="entry name" value="ALKANESULFONATE MONOOXYGENASE-RELATED"/>
    <property type="match status" value="1"/>
</dbReference>
<evidence type="ECO:0000259" key="7">
    <source>
        <dbReference type="Pfam" id="PF00296"/>
    </source>
</evidence>
<evidence type="ECO:0000313" key="10">
    <source>
        <dbReference type="Proteomes" id="UP000503540"/>
    </source>
</evidence>